<dbReference type="Gene3D" id="3.40.50.1820">
    <property type="entry name" value="alpha/beta hydrolase"/>
    <property type="match status" value="1"/>
</dbReference>
<dbReference type="InterPro" id="IPR050266">
    <property type="entry name" value="AB_hydrolase_sf"/>
</dbReference>
<reference evidence="2" key="2">
    <citation type="submission" date="2023-04" db="EMBL/GenBank/DDBJ databases">
        <title>Paracnuella aquatica gen. nov., sp. nov., a member of the family Chitinophagaceae isolated from a hot spring.</title>
        <authorList>
            <person name="Wang C."/>
        </authorList>
    </citation>
    <scope>NUCLEOTIDE SEQUENCE</scope>
    <source>
        <strain evidence="2">LB-8</strain>
    </source>
</reference>
<evidence type="ECO:0000259" key="1">
    <source>
        <dbReference type="Pfam" id="PF12697"/>
    </source>
</evidence>
<dbReference type="InterPro" id="IPR029058">
    <property type="entry name" value="AB_hydrolase_fold"/>
</dbReference>
<dbReference type="EMBL" id="JAOTIF010000017">
    <property type="protein sequence ID" value="MCU7551049.1"/>
    <property type="molecule type" value="Genomic_DNA"/>
</dbReference>
<dbReference type="InterPro" id="IPR000073">
    <property type="entry name" value="AB_hydrolase_1"/>
</dbReference>
<dbReference type="GO" id="GO:0016020">
    <property type="term" value="C:membrane"/>
    <property type="evidence" value="ECO:0007669"/>
    <property type="project" value="TreeGrafter"/>
</dbReference>
<keyword evidence="3" id="KW-1185">Reference proteome</keyword>
<dbReference type="PANTHER" id="PTHR43798">
    <property type="entry name" value="MONOACYLGLYCEROL LIPASE"/>
    <property type="match status" value="1"/>
</dbReference>
<dbReference type="RefSeq" id="WP_279298488.1">
    <property type="nucleotide sequence ID" value="NZ_JAOTIF010000017.1"/>
</dbReference>
<dbReference type="PANTHER" id="PTHR43798:SF33">
    <property type="entry name" value="HYDROLASE, PUTATIVE (AFU_ORTHOLOGUE AFUA_2G14860)-RELATED"/>
    <property type="match status" value="1"/>
</dbReference>
<dbReference type="AlphaFoldDB" id="A0A9X3BGJ7"/>
<dbReference type="PRINTS" id="PR00111">
    <property type="entry name" value="ABHYDROLASE"/>
</dbReference>
<evidence type="ECO:0000313" key="3">
    <source>
        <dbReference type="Proteomes" id="UP001155483"/>
    </source>
</evidence>
<name>A0A9X3BGJ7_9BACT</name>
<organism evidence="2 3">
    <name type="scientific">Paraflavisolibacter caeni</name>
    <dbReference type="NCBI Taxonomy" id="2982496"/>
    <lineage>
        <taxon>Bacteria</taxon>
        <taxon>Pseudomonadati</taxon>
        <taxon>Bacteroidota</taxon>
        <taxon>Chitinophagia</taxon>
        <taxon>Chitinophagales</taxon>
        <taxon>Chitinophagaceae</taxon>
        <taxon>Paraflavisolibacter</taxon>
    </lineage>
</organism>
<dbReference type="SUPFAM" id="SSF53474">
    <property type="entry name" value="alpha/beta-Hydrolases"/>
    <property type="match status" value="1"/>
</dbReference>
<dbReference type="GO" id="GO:0016787">
    <property type="term" value="F:hydrolase activity"/>
    <property type="evidence" value="ECO:0007669"/>
    <property type="project" value="UniProtKB-KW"/>
</dbReference>
<evidence type="ECO:0000313" key="2">
    <source>
        <dbReference type="EMBL" id="MCU7551049.1"/>
    </source>
</evidence>
<gene>
    <name evidence="2" type="ORF">OCK74_18160</name>
</gene>
<sequence length="272" mass="30559">MMHQKEISYHSKRLVYRIQGEGPLVVLLHGFGEDGIVWTPQFDIFPNNTLIIPDLPGSGQSEIIADMSMEGLADAIREIIKTEQKTQSNSNPAIMIGHSMGGYITLAYAEKYFDDLAAFGLFHSTAFADTEEKKDTRRKGIDFVQKHGAFEFLKTAIPNMYSPGTKEFSPELIEAHLQSLKEFSKAALIAYYESMIRRPDRTHVLRQNKIPVLFVLGKHDAAVPLQDGLQQTHLPGISQVYIMENSGHMGMREEEDKSNLLLKEFVQLSGSS</sequence>
<accession>A0A9X3BGJ7</accession>
<keyword evidence="2" id="KW-0378">Hydrolase</keyword>
<feature type="domain" description="AB hydrolase-1" evidence="1">
    <location>
        <begin position="25"/>
        <end position="253"/>
    </location>
</feature>
<protein>
    <submittedName>
        <fullName evidence="2">Alpha/beta hydrolase</fullName>
    </submittedName>
</protein>
<reference evidence="2" key="1">
    <citation type="submission" date="2022-09" db="EMBL/GenBank/DDBJ databases">
        <authorList>
            <person name="Yuan C."/>
            <person name="Ke Z."/>
        </authorList>
    </citation>
    <scope>NUCLEOTIDE SEQUENCE</scope>
    <source>
        <strain evidence="2">LB-8</strain>
    </source>
</reference>
<dbReference type="Proteomes" id="UP001155483">
    <property type="component" value="Unassembled WGS sequence"/>
</dbReference>
<comment type="caution">
    <text evidence="2">The sequence shown here is derived from an EMBL/GenBank/DDBJ whole genome shotgun (WGS) entry which is preliminary data.</text>
</comment>
<dbReference type="Pfam" id="PF12697">
    <property type="entry name" value="Abhydrolase_6"/>
    <property type="match status" value="1"/>
</dbReference>
<proteinExistence type="predicted"/>